<dbReference type="InterPro" id="IPR045851">
    <property type="entry name" value="AMP-bd_C_sf"/>
</dbReference>
<dbReference type="PANTHER" id="PTHR43201:SF5">
    <property type="entry name" value="MEDIUM-CHAIN ACYL-COA LIGASE ACSF2, MITOCHONDRIAL"/>
    <property type="match status" value="1"/>
</dbReference>
<keyword evidence="2" id="KW-0436">Ligase</keyword>
<dbReference type="SUPFAM" id="SSF56801">
    <property type="entry name" value="Acetyl-CoA synthetase-like"/>
    <property type="match status" value="1"/>
</dbReference>
<comment type="similarity">
    <text evidence="1">Belongs to the ATP-dependent AMP-binding enzyme family.</text>
</comment>
<feature type="domain" description="AMP-binding enzyme C-terminal" evidence="4">
    <location>
        <begin position="291"/>
        <end position="362"/>
    </location>
</feature>
<evidence type="ECO:0000256" key="1">
    <source>
        <dbReference type="ARBA" id="ARBA00006432"/>
    </source>
</evidence>
<dbReference type="GO" id="GO:0031956">
    <property type="term" value="F:medium-chain fatty acid-CoA ligase activity"/>
    <property type="evidence" value="ECO:0007669"/>
    <property type="project" value="TreeGrafter"/>
</dbReference>
<dbReference type="AlphaFoldDB" id="A0A4R3K3G7"/>
<sequence>MFFAIIKAGGICILASSKMPEKLTARLMKKYDISQKVFFSDFLTSTSHKCPTLNPENIFLGAMSSGSSTGIPKIIFRDHQSWLAAFPWQSKLFHINKNDTLYLIGELSYTANLNACIHAFFTGASVVIAPNRLPQTWLKEINAYSISALFMVPAHYSILLKALSKPNNNISSLVTGGAKINKTTVQQLHHYFPNASIVEYYGASELGHVSYADIHDLLTRPQSTGKIFPGVKIEITDGLVWVESPYLVPSKRPKATAGDLGSLSTDGYLTLRGRKNGTVNIGGVKIQPEQIEYCLKEHPQIDDAAVFSLPDHLRGEKLIAAIVRKTDNIKTKDIIHFCRQNTGHYPQKIYFLPKLPLNNSGKVDKNLLRKIVMEASYGNN</sequence>
<dbReference type="InterPro" id="IPR000873">
    <property type="entry name" value="AMP-dep_synth/lig_dom"/>
</dbReference>
<dbReference type="GO" id="GO:0006631">
    <property type="term" value="P:fatty acid metabolic process"/>
    <property type="evidence" value="ECO:0007669"/>
    <property type="project" value="TreeGrafter"/>
</dbReference>
<dbReference type="Pfam" id="PF13193">
    <property type="entry name" value="AMP-binding_C"/>
    <property type="match status" value="1"/>
</dbReference>
<evidence type="ECO:0000259" key="4">
    <source>
        <dbReference type="Pfam" id="PF13193"/>
    </source>
</evidence>
<evidence type="ECO:0000259" key="3">
    <source>
        <dbReference type="Pfam" id="PF00501"/>
    </source>
</evidence>
<organism evidence="5 6">
    <name type="scientific">Pectinatus cerevisiiphilus</name>
    <dbReference type="NCBI Taxonomy" id="86956"/>
    <lineage>
        <taxon>Bacteria</taxon>
        <taxon>Bacillati</taxon>
        <taxon>Bacillota</taxon>
        <taxon>Negativicutes</taxon>
        <taxon>Selenomonadales</taxon>
        <taxon>Selenomonadaceae</taxon>
        <taxon>Pectinatus</taxon>
    </lineage>
</organism>
<dbReference type="Pfam" id="PF00501">
    <property type="entry name" value="AMP-binding"/>
    <property type="match status" value="1"/>
</dbReference>
<accession>A0A4R3K3G7</accession>
<dbReference type="PANTHER" id="PTHR43201">
    <property type="entry name" value="ACYL-COA SYNTHETASE"/>
    <property type="match status" value="1"/>
</dbReference>
<evidence type="ECO:0000256" key="2">
    <source>
        <dbReference type="ARBA" id="ARBA00022598"/>
    </source>
</evidence>
<gene>
    <name evidence="5" type="ORF">EDC37_11738</name>
</gene>
<dbReference type="InterPro" id="IPR025110">
    <property type="entry name" value="AMP-bd_C"/>
</dbReference>
<dbReference type="InterPro" id="IPR042099">
    <property type="entry name" value="ANL_N_sf"/>
</dbReference>
<proteinExistence type="inferred from homology"/>
<dbReference type="EMBL" id="SMAA01000017">
    <property type="protein sequence ID" value="TCS77265.1"/>
    <property type="molecule type" value="Genomic_DNA"/>
</dbReference>
<dbReference type="Proteomes" id="UP000295188">
    <property type="component" value="Unassembled WGS sequence"/>
</dbReference>
<keyword evidence="6" id="KW-1185">Reference proteome</keyword>
<dbReference type="Gene3D" id="3.40.50.12780">
    <property type="entry name" value="N-terminal domain of ligase-like"/>
    <property type="match status" value="1"/>
</dbReference>
<evidence type="ECO:0000313" key="5">
    <source>
        <dbReference type="EMBL" id="TCS77265.1"/>
    </source>
</evidence>
<protein>
    <submittedName>
        <fullName evidence="5">Long-chain acyl-CoA synthetase</fullName>
    </submittedName>
</protein>
<comment type="caution">
    <text evidence="5">The sequence shown here is derived from an EMBL/GenBank/DDBJ whole genome shotgun (WGS) entry which is preliminary data.</text>
</comment>
<feature type="domain" description="AMP-dependent synthetase/ligase" evidence="3">
    <location>
        <begin position="49"/>
        <end position="237"/>
    </location>
</feature>
<dbReference type="Gene3D" id="3.30.300.30">
    <property type="match status" value="1"/>
</dbReference>
<reference evidence="5 6" key="1">
    <citation type="submission" date="2019-03" db="EMBL/GenBank/DDBJ databases">
        <title>Genomic Encyclopedia of Type Strains, Phase IV (KMG-IV): sequencing the most valuable type-strain genomes for metagenomic binning, comparative biology and taxonomic classification.</title>
        <authorList>
            <person name="Goeker M."/>
        </authorList>
    </citation>
    <scope>NUCLEOTIDE SEQUENCE [LARGE SCALE GENOMIC DNA]</scope>
    <source>
        <strain evidence="5 6">DSM 20467</strain>
    </source>
</reference>
<evidence type="ECO:0000313" key="6">
    <source>
        <dbReference type="Proteomes" id="UP000295188"/>
    </source>
</evidence>
<name>A0A4R3K3G7_9FIRM</name>